<keyword evidence="2" id="KW-1185">Reference proteome</keyword>
<sequence length="44" mass="5006">MNVLNRTHLGLAHINLLGYVFPKSIASSKNLNLTKIIQRNVFKK</sequence>
<reference evidence="1 2" key="1">
    <citation type="submission" date="2020-12" db="EMBL/GenBank/DDBJ databases">
        <title>Concerted genomic and epigenomic changes stabilize Arabidopsis allopolyploids.</title>
        <authorList>
            <person name="Chen Z."/>
        </authorList>
    </citation>
    <scope>NUCLEOTIDE SEQUENCE [LARGE SCALE GENOMIC DNA]</scope>
    <source>
        <strain evidence="1">As9502</strain>
        <tissue evidence="1">Leaf</tissue>
    </source>
</reference>
<gene>
    <name evidence="1" type="ORF">ISN44_As04g004480</name>
</gene>
<dbReference type="AlphaFoldDB" id="A0A8T2E650"/>
<comment type="caution">
    <text evidence="1">The sequence shown here is derived from an EMBL/GenBank/DDBJ whole genome shotgun (WGS) entry which is preliminary data.</text>
</comment>
<organism evidence="1 2">
    <name type="scientific">Arabidopsis suecica</name>
    <name type="common">Swedish thale-cress</name>
    <name type="synonym">Cardaminopsis suecica</name>
    <dbReference type="NCBI Taxonomy" id="45249"/>
    <lineage>
        <taxon>Eukaryota</taxon>
        <taxon>Viridiplantae</taxon>
        <taxon>Streptophyta</taxon>
        <taxon>Embryophyta</taxon>
        <taxon>Tracheophyta</taxon>
        <taxon>Spermatophyta</taxon>
        <taxon>Magnoliopsida</taxon>
        <taxon>eudicotyledons</taxon>
        <taxon>Gunneridae</taxon>
        <taxon>Pentapetalae</taxon>
        <taxon>rosids</taxon>
        <taxon>malvids</taxon>
        <taxon>Brassicales</taxon>
        <taxon>Brassicaceae</taxon>
        <taxon>Camelineae</taxon>
        <taxon>Arabidopsis</taxon>
    </lineage>
</organism>
<dbReference type="Proteomes" id="UP000694251">
    <property type="component" value="Chromosome 4"/>
</dbReference>
<evidence type="ECO:0000313" key="1">
    <source>
        <dbReference type="EMBL" id="KAG7619557.1"/>
    </source>
</evidence>
<accession>A0A8T2E650</accession>
<evidence type="ECO:0000313" key="2">
    <source>
        <dbReference type="Proteomes" id="UP000694251"/>
    </source>
</evidence>
<protein>
    <submittedName>
        <fullName evidence="1">Uncharacterized protein</fullName>
    </submittedName>
</protein>
<feature type="non-terminal residue" evidence="1">
    <location>
        <position position="44"/>
    </location>
</feature>
<name>A0A8T2E650_ARASU</name>
<proteinExistence type="predicted"/>
<dbReference type="EMBL" id="JAEFBJ010000004">
    <property type="protein sequence ID" value="KAG7619557.1"/>
    <property type="molecule type" value="Genomic_DNA"/>
</dbReference>